<proteinExistence type="predicted"/>
<dbReference type="AlphaFoldDB" id="A0A380AAM9"/>
<dbReference type="RefSeq" id="WP_115389807.1">
    <property type="nucleotide sequence ID" value="NZ_CP032415.1"/>
</dbReference>
<accession>A0A380AAM9</accession>
<dbReference type="KEGG" id="salg:BS332_03090"/>
<feature type="transmembrane region" description="Helical" evidence="1">
    <location>
        <begin position="39"/>
        <end position="59"/>
    </location>
</feature>
<keyword evidence="1" id="KW-1133">Transmembrane helix</keyword>
<keyword evidence="3" id="KW-1185">Reference proteome</keyword>
<evidence type="ECO:0000313" key="2">
    <source>
        <dbReference type="EMBL" id="SUI77040.1"/>
    </source>
</evidence>
<organism evidence="2 3">
    <name type="scientific">Shewanella algae</name>
    <dbReference type="NCBI Taxonomy" id="38313"/>
    <lineage>
        <taxon>Bacteria</taxon>
        <taxon>Pseudomonadati</taxon>
        <taxon>Pseudomonadota</taxon>
        <taxon>Gammaproteobacteria</taxon>
        <taxon>Alteromonadales</taxon>
        <taxon>Shewanellaceae</taxon>
        <taxon>Shewanella</taxon>
    </lineage>
</organism>
<dbReference type="Proteomes" id="UP000254069">
    <property type="component" value="Unassembled WGS sequence"/>
</dbReference>
<dbReference type="EMBL" id="UGYO01000001">
    <property type="protein sequence ID" value="SUI77040.1"/>
    <property type="molecule type" value="Genomic_DNA"/>
</dbReference>
<protein>
    <submittedName>
        <fullName evidence="2">Uncharacterized protein</fullName>
    </submittedName>
</protein>
<gene>
    <name evidence="2" type="ORF">NCTC10738_02509</name>
</gene>
<reference evidence="2 3" key="1">
    <citation type="submission" date="2018-06" db="EMBL/GenBank/DDBJ databases">
        <authorList>
            <consortium name="Pathogen Informatics"/>
            <person name="Doyle S."/>
        </authorList>
    </citation>
    <scope>NUCLEOTIDE SEQUENCE [LARGE SCALE GENOMIC DNA]</scope>
    <source>
        <strain evidence="2 3">NCTC10738</strain>
    </source>
</reference>
<evidence type="ECO:0000313" key="3">
    <source>
        <dbReference type="Proteomes" id="UP000254069"/>
    </source>
</evidence>
<keyword evidence="1" id="KW-0812">Transmembrane</keyword>
<feature type="transmembrane region" description="Helical" evidence="1">
    <location>
        <begin position="71"/>
        <end position="91"/>
    </location>
</feature>
<keyword evidence="1" id="KW-0472">Membrane</keyword>
<evidence type="ECO:0000256" key="1">
    <source>
        <dbReference type="SAM" id="Phobius"/>
    </source>
</evidence>
<sequence length="145" mass="15688">MPDPQSASAQDEPLPQTVTLADLPADIQLVLPIDNAPSAIARLAFGVLLLSASILWWLLDDASALQIGNPMVLNILALVGVLLGGASFISGRSAMQQRQQRRQQALEQQLDQCVVISEQEIPEGFDLVFAQLSSSRFRVSLEPIN</sequence>
<name>A0A380AAM9_9GAMM</name>